<gene>
    <name evidence="2" type="ORF">PCAMFM013_S004g000637</name>
</gene>
<feature type="region of interest" description="Disordered" evidence="1">
    <location>
        <begin position="32"/>
        <end position="55"/>
    </location>
</feature>
<proteinExistence type="predicted"/>
<evidence type="ECO:0000313" key="3">
    <source>
        <dbReference type="Proteomes" id="UP000053732"/>
    </source>
</evidence>
<accession>A0A0G4P2Z4</accession>
<sequence length="145" mass="15626">MSIISAFAGILSLHADRNFKVLSTPVATRAQSPVTANPSLVPHSAGAHDRHSNSQTSIISISSARSSDIEELSTSQPVTGEVWWVGRSQDALDINLLTCLTTGFPSALINPTLRSTTFGTEEMCLHCIPCVAFDDKRASLRQCRE</sequence>
<keyword evidence="3" id="KW-1185">Reference proteome</keyword>
<evidence type="ECO:0000313" key="2">
    <source>
        <dbReference type="EMBL" id="CRL20696.1"/>
    </source>
</evidence>
<protein>
    <submittedName>
        <fullName evidence="2">Str. FM013</fullName>
    </submittedName>
</protein>
<dbReference type="Proteomes" id="UP000053732">
    <property type="component" value="Unassembled WGS sequence"/>
</dbReference>
<evidence type="ECO:0000256" key="1">
    <source>
        <dbReference type="SAM" id="MobiDB-lite"/>
    </source>
</evidence>
<reference evidence="2 3" key="1">
    <citation type="journal article" date="2014" name="Nat. Commun.">
        <title>Multiple recent horizontal transfers of a large genomic region in cheese making fungi.</title>
        <authorList>
            <person name="Cheeseman K."/>
            <person name="Ropars J."/>
            <person name="Renault P."/>
            <person name="Dupont J."/>
            <person name="Gouzy J."/>
            <person name="Branca A."/>
            <person name="Abraham A.L."/>
            <person name="Ceppi M."/>
            <person name="Conseiller E."/>
            <person name="Debuchy R."/>
            <person name="Malagnac F."/>
            <person name="Goarin A."/>
            <person name="Silar P."/>
            <person name="Lacoste S."/>
            <person name="Sallet E."/>
            <person name="Bensimon A."/>
            <person name="Giraud T."/>
            <person name="Brygoo Y."/>
        </authorList>
    </citation>
    <scope>NUCLEOTIDE SEQUENCE [LARGE SCALE GENOMIC DNA]</scope>
    <source>
        <strain evidence="3">FM 013</strain>
    </source>
</reference>
<dbReference type="AlphaFoldDB" id="A0A0G4P2Z4"/>
<name>A0A0G4P2Z4_PENC3</name>
<organism evidence="2 3">
    <name type="scientific">Penicillium camemberti (strain FM 013)</name>
    <dbReference type="NCBI Taxonomy" id="1429867"/>
    <lineage>
        <taxon>Eukaryota</taxon>
        <taxon>Fungi</taxon>
        <taxon>Dikarya</taxon>
        <taxon>Ascomycota</taxon>
        <taxon>Pezizomycotina</taxon>
        <taxon>Eurotiomycetes</taxon>
        <taxon>Eurotiomycetidae</taxon>
        <taxon>Eurotiales</taxon>
        <taxon>Aspergillaceae</taxon>
        <taxon>Penicillium</taxon>
    </lineage>
</organism>
<dbReference type="EMBL" id="HG793137">
    <property type="protein sequence ID" value="CRL20696.1"/>
    <property type="molecule type" value="Genomic_DNA"/>
</dbReference>